<keyword evidence="3" id="KW-1185">Reference proteome</keyword>
<protein>
    <submittedName>
        <fullName evidence="2">Uncharacterized protein</fullName>
    </submittedName>
</protein>
<evidence type="ECO:0000313" key="3">
    <source>
        <dbReference type="Proteomes" id="UP001295444"/>
    </source>
</evidence>
<accession>A0AAD1WG05</accession>
<gene>
    <name evidence="2" type="ORF">PECUL_23A007129</name>
</gene>
<feature type="region of interest" description="Disordered" evidence="1">
    <location>
        <begin position="117"/>
        <end position="138"/>
    </location>
</feature>
<dbReference type="Proteomes" id="UP001295444">
    <property type="component" value="Chromosome 06"/>
</dbReference>
<evidence type="ECO:0000313" key="2">
    <source>
        <dbReference type="EMBL" id="CAH2303343.1"/>
    </source>
</evidence>
<evidence type="ECO:0000256" key="1">
    <source>
        <dbReference type="SAM" id="MobiDB-lite"/>
    </source>
</evidence>
<sequence>MTEPSPLGSFRTLDFRFWFTHLSLRSHAVSFKPNSPGKKDYSIPRPCLSSPKGIPNLQTQLLDVQPTLMQPLFPTTRSALLLVPVGACRKYQADLLPYRCFQVTFSTNLCLKPRTRQGTRYTRDPSQAFHPVQSKHPY</sequence>
<reference evidence="2" key="1">
    <citation type="submission" date="2022-03" db="EMBL/GenBank/DDBJ databases">
        <authorList>
            <person name="Alioto T."/>
            <person name="Alioto T."/>
            <person name="Gomez Garrido J."/>
        </authorList>
    </citation>
    <scope>NUCLEOTIDE SEQUENCE</scope>
</reference>
<proteinExistence type="predicted"/>
<organism evidence="2 3">
    <name type="scientific">Pelobates cultripes</name>
    <name type="common">Western spadefoot toad</name>
    <dbReference type="NCBI Taxonomy" id="61616"/>
    <lineage>
        <taxon>Eukaryota</taxon>
        <taxon>Metazoa</taxon>
        <taxon>Chordata</taxon>
        <taxon>Craniata</taxon>
        <taxon>Vertebrata</taxon>
        <taxon>Euteleostomi</taxon>
        <taxon>Amphibia</taxon>
        <taxon>Batrachia</taxon>
        <taxon>Anura</taxon>
        <taxon>Pelobatoidea</taxon>
        <taxon>Pelobatidae</taxon>
        <taxon>Pelobates</taxon>
    </lineage>
</organism>
<dbReference type="AlphaFoldDB" id="A0AAD1WG05"/>
<dbReference type="EMBL" id="OW240917">
    <property type="protein sequence ID" value="CAH2303343.1"/>
    <property type="molecule type" value="Genomic_DNA"/>
</dbReference>
<name>A0AAD1WG05_PELCU</name>